<reference evidence="3 4" key="1">
    <citation type="journal article" date="2016" name="Sci. Rep.">
        <title>Metabolic traits of an uncultured archaeal lineage -MSBL1- from brine pools of the Red Sea.</title>
        <authorList>
            <person name="Mwirichia R."/>
            <person name="Alam I."/>
            <person name="Rashid M."/>
            <person name="Vinu M."/>
            <person name="Ba-Alawi W."/>
            <person name="Anthony Kamau A."/>
            <person name="Kamanda Ngugi D."/>
            <person name="Goker M."/>
            <person name="Klenk H.P."/>
            <person name="Bajic V."/>
            <person name="Stingl U."/>
        </authorList>
    </citation>
    <scope>NUCLEOTIDE SEQUENCE [LARGE SCALE GENOMIC DNA]</scope>
    <source>
        <strain evidence="3">SCGC-AAA259B11</strain>
    </source>
</reference>
<dbReference type="Gene3D" id="2.30.130.110">
    <property type="match status" value="1"/>
</dbReference>
<evidence type="ECO:0000313" key="4">
    <source>
        <dbReference type="Proteomes" id="UP000070184"/>
    </source>
</evidence>
<dbReference type="Proteomes" id="UP000070184">
    <property type="component" value="Unassembled WGS sequence"/>
</dbReference>
<dbReference type="EMBL" id="LHXK01000033">
    <property type="protein sequence ID" value="KXA89519.1"/>
    <property type="molecule type" value="Genomic_DNA"/>
</dbReference>
<evidence type="ECO:0000256" key="1">
    <source>
        <dbReference type="ARBA" id="ARBA00023239"/>
    </source>
</evidence>
<dbReference type="SMART" id="SM00858">
    <property type="entry name" value="SAF"/>
    <property type="match status" value="1"/>
</dbReference>
<organism evidence="3 4">
    <name type="scientific">candidate division MSBL1 archaeon SCGC-AAA259B11</name>
    <dbReference type="NCBI Taxonomy" id="1698260"/>
    <lineage>
        <taxon>Archaea</taxon>
        <taxon>Methanobacteriati</taxon>
        <taxon>Methanobacteriota</taxon>
        <taxon>candidate division MSBL1</taxon>
    </lineage>
</organism>
<dbReference type="CDD" id="cd11613">
    <property type="entry name" value="SAF_AH_GD"/>
    <property type="match status" value="1"/>
</dbReference>
<dbReference type="PANTHER" id="PTHR30536">
    <property type="entry name" value="ALTRONATE/GALACTARATE DEHYDRATASE"/>
    <property type="match status" value="1"/>
</dbReference>
<dbReference type="InterPro" id="IPR013974">
    <property type="entry name" value="SAF"/>
</dbReference>
<proteinExistence type="predicted"/>
<gene>
    <name evidence="3" type="ORF">AKJ61_02725</name>
</gene>
<dbReference type="GO" id="GO:0019698">
    <property type="term" value="P:D-galacturonate catabolic process"/>
    <property type="evidence" value="ECO:0007669"/>
    <property type="project" value="TreeGrafter"/>
</dbReference>
<evidence type="ECO:0000259" key="2">
    <source>
        <dbReference type="SMART" id="SM00858"/>
    </source>
</evidence>
<accession>A0A133U5Q4</accession>
<name>A0A133U5Q4_9EURY</name>
<dbReference type="InterPro" id="IPR052172">
    <property type="entry name" value="UxaA_altronate/galactarate_dh"/>
</dbReference>
<keyword evidence="1" id="KW-0456">Lyase</keyword>
<dbReference type="Pfam" id="PF08666">
    <property type="entry name" value="SAF"/>
    <property type="match status" value="1"/>
</dbReference>
<keyword evidence="4" id="KW-1185">Reference proteome</keyword>
<dbReference type="GO" id="GO:0016829">
    <property type="term" value="F:lyase activity"/>
    <property type="evidence" value="ECO:0007669"/>
    <property type="project" value="UniProtKB-KW"/>
</dbReference>
<protein>
    <recommendedName>
        <fullName evidence="2">SAF domain-containing protein</fullName>
    </recommendedName>
</protein>
<evidence type="ECO:0000313" key="3">
    <source>
        <dbReference type="EMBL" id="KXA89519.1"/>
    </source>
</evidence>
<dbReference type="AlphaFoldDB" id="A0A133U5Q4"/>
<dbReference type="InterPro" id="IPR044144">
    <property type="entry name" value="SAF_UxaA/GarD"/>
</dbReference>
<dbReference type="PANTHER" id="PTHR30536:SF5">
    <property type="entry name" value="ALTRONATE DEHYDRATASE"/>
    <property type="match status" value="1"/>
</dbReference>
<feature type="domain" description="SAF" evidence="2">
    <location>
        <begin position="12"/>
        <end position="87"/>
    </location>
</feature>
<comment type="caution">
    <text evidence="3">The sequence shown here is derived from an EMBL/GenBank/DDBJ whole genome shotgun (WGS) entry which is preliminary data.</text>
</comment>
<sequence>MQKKAILINDKDNVATLTEEIKKGDSVRVVGAEEEIALTANENIPFGHKIALRKIQENERVKKYGEDIGVAEKPIKIGSHVHTHNLKTLRCLVKID</sequence>